<reference evidence="2" key="3">
    <citation type="submission" date="2020-12" db="UniProtKB">
        <authorList>
            <consortium name="EnsemblPlants"/>
        </authorList>
    </citation>
    <scope>IDENTIFICATION</scope>
</reference>
<keyword evidence="3" id="KW-1185">Reference proteome</keyword>
<reference evidence="1 3" key="1">
    <citation type="journal article" date="2008" name="Science">
        <title>The Physcomitrella genome reveals evolutionary insights into the conquest of land by plants.</title>
        <authorList>
            <person name="Rensing S."/>
            <person name="Lang D."/>
            <person name="Zimmer A."/>
            <person name="Terry A."/>
            <person name="Salamov A."/>
            <person name="Shapiro H."/>
            <person name="Nishiyama T."/>
            <person name="Perroud P.-F."/>
            <person name="Lindquist E."/>
            <person name="Kamisugi Y."/>
            <person name="Tanahashi T."/>
            <person name="Sakakibara K."/>
            <person name="Fujita T."/>
            <person name="Oishi K."/>
            <person name="Shin-I T."/>
            <person name="Kuroki Y."/>
            <person name="Toyoda A."/>
            <person name="Suzuki Y."/>
            <person name="Hashimoto A."/>
            <person name="Yamaguchi K."/>
            <person name="Sugano A."/>
            <person name="Kohara Y."/>
            <person name="Fujiyama A."/>
            <person name="Anterola A."/>
            <person name="Aoki S."/>
            <person name="Ashton N."/>
            <person name="Barbazuk W.B."/>
            <person name="Barker E."/>
            <person name="Bennetzen J."/>
            <person name="Bezanilla M."/>
            <person name="Blankenship R."/>
            <person name="Cho S.H."/>
            <person name="Dutcher S."/>
            <person name="Estelle M."/>
            <person name="Fawcett J.A."/>
            <person name="Gundlach H."/>
            <person name="Hanada K."/>
            <person name="Heyl A."/>
            <person name="Hicks K.A."/>
            <person name="Hugh J."/>
            <person name="Lohr M."/>
            <person name="Mayer K."/>
            <person name="Melkozernov A."/>
            <person name="Murata T."/>
            <person name="Nelson D."/>
            <person name="Pils B."/>
            <person name="Prigge M."/>
            <person name="Reiss B."/>
            <person name="Renner T."/>
            <person name="Rombauts S."/>
            <person name="Rushton P."/>
            <person name="Sanderfoot A."/>
            <person name="Schween G."/>
            <person name="Shiu S.-H."/>
            <person name="Stueber K."/>
            <person name="Theodoulou F.L."/>
            <person name="Tu H."/>
            <person name="Van de Peer Y."/>
            <person name="Verrier P.J."/>
            <person name="Waters E."/>
            <person name="Wood A."/>
            <person name="Yang L."/>
            <person name="Cove D."/>
            <person name="Cuming A."/>
            <person name="Hasebe M."/>
            <person name="Lucas S."/>
            <person name="Mishler D.B."/>
            <person name="Reski R."/>
            <person name="Grigoriev I."/>
            <person name="Quatrano R.S."/>
            <person name="Boore J.L."/>
        </authorList>
    </citation>
    <scope>NUCLEOTIDE SEQUENCE [LARGE SCALE GENOMIC DNA]</scope>
    <source>
        <strain evidence="2 3">cv. Gransden 2004</strain>
    </source>
</reference>
<protein>
    <recommendedName>
        <fullName evidence="4">Reverse transcriptase Ty1/copia-type domain-containing protein</fullName>
    </recommendedName>
</protein>
<dbReference type="EnsemblPlants" id="Pp3c24_3600V3.1">
    <property type="protein sequence ID" value="PAC:32910596.CDS.1"/>
    <property type="gene ID" value="Pp3c24_3600"/>
</dbReference>
<dbReference type="AlphaFoldDB" id="A0A2K1IFC9"/>
<gene>
    <name evidence="1" type="ORF">PHYPA_028573</name>
</gene>
<dbReference type="InParanoid" id="A0A2K1IFC9"/>
<evidence type="ECO:0000313" key="3">
    <source>
        <dbReference type="Proteomes" id="UP000006727"/>
    </source>
</evidence>
<name>A0A2K1IFC9_PHYPA</name>
<evidence type="ECO:0000313" key="1">
    <source>
        <dbReference type="EMBL" id="PNR27981.1"/>
    </source>
</evidence>
<dbReference type="Gramene" id="Pp3c24_3600V3.1">
    <property type="protein sequence ID" value="PAC:32910596.CDS.1"/>
    <property type="gene ID" value="Pp3c24_3600"/>
</dbReference>
<evidence type="ECO:0008006" key="4">
    <source>
        <dbReference type="Google" id="ProtNLM"/>
    </source>
</evidence>
<reference evidence="1 3" key="2">
    <citation type="journal article" date="2018" name="Plant J.">
        <title>The Physcomitrella patens chromosome-scale assembly reveals moss genome structure and evolution.</title>
        <authorList>
            <person name="Lang D."/>
            <person name="Ullrich K.K."/>
            <person name="Murat F."/>
            <person name="Fuchs J."/>
            <person name="Jenkins J."/>
            <person name="Haas F.B."/>
            <person name="Piednoel M."/>
            <person name="Gundlach H."/>
            <person name="Van Bel M."/>
            <person name="Meyberg R."/>
            <person name="Vives C."/>
            <person name="Morata J."/>
            <person name="Symeonidi A."/>
            <person name="Hiss M."/>
            <person name="Muchero W."/>
            <person name="Kamisugi Y."/>
            <person name="Saleh O."/>
            <person name="Blanc G."/>
            <person name="Decker E.L."/>
            <person name="van Gessel N."/>
            <person name="Grimwood J."/>
            <person name="Hayes R.D."/>
            <person name="Graham S.W."/>
            <person name="Gunter L.E."/>
            <person name="McDaniel S.F."/>
            <person name="Hoernstein S.N.W."/>
            <person name="Larsson A."/>
            <person name="Li F.W."/>
            <person name="Perroud P.F."/>
            <person name="Phillips J."/>
            <person name="Ranjan P."/>
            <person name="Rokshar D.S."/>
            <person name="Rothfels C.J."/>
            <person name="Schneider L."/>
            <person name="Shu S."/>
            <person name="Stevenson D.W."/>
            <person name="Thummler F."/>
            <person name="Tillich M."/>
            <person name="Villarreal Aguilar J.C."/>
            <person name="Widiez T."/>
            <person name="Wong G.K."/>
            <person name="Wymore A."/>
            <person name="Zhang Y."/>
            <person name="Zimmer A.D."/>
            <person name="Quatrano R.S."/>
            <person name="Mayer K.F.X."/>
            <person name="Goodstein D."/>
            <person name="Casacuberta J.M."/>
            <person name="Vandepoele K."/>
            <person name="Reski R."/>
            <person name="Cuming A.C."/>
            <person name="Tuskan G.A."/>
            <person name="Maumus F."/>
            <person name="Salse J."/>
            <person name="Schmutz J."/>
            <person name="Rensing S.A."/>
        </authorList>
    </citation>
    <scope>NUCLEOTIDE SEQUENCE [LARGE SCALE GENOMIC DNA]</scope>
    <source>
        <strain evidence="2 3">cv. Gransden 2004</strain>
    </source>
</reference>
<dbReference type="EMBL" id="ABEU02000024">
    <property type="protein sequence ID" value="PNR27981.1"/>
    <property type="molecule type" value="Genomic_DNA"/>
</dbReference>
<accession>A0A2K1IFC9</accession>
<dbReference type="Proteomes" id="UP000006727">
    <property type="component" value="Chromosome 24"/>
</dbReference>
<organism evidence="1">
    <name type="scientific">Physcomitrium patens</name>
    <name type="common">Spreading-leaved earth moss</name>
    <name type="synonym">Physcomitrella patens</name>
    <dbReference type="NCBI Taxonomy" id="3218"/>
    <lineage>
        <taxon>Eukaryota</taxon>
        <taxon>Viridiplantae</taxon>
        <taxon>Streptophyta</taxon>
        <taxon>Embryophyta</taxon>
        <taxon>Bryophyta</taxon>
        <taxon>Bryophytina</taxon>
        <taxon>Bryopsida</taxon>
        <taxon>Funariidae</taxon>
        <taxon>Funariales</taxon>
        <taxon>Funariaceae</taxon>
        <taxon>Physcomitrium</taxon>
    </lineage>
</organism>
<proteinExistence type="predicted"/>
<sequence length="35" mass="4298">MKNAFLYGILEEEVYMWIQPRFHKLRAKGKILIFN</sequence>
<evidence type="ECO:0000313" key="2">
    <source>
        <dbReference type="EnsemblPlants" id="PAC:32910596.CDS.1"/>
    </source>
</evidence>